<evidence type="ECO:0000313" key="3">
    <source>
        <dbReference type="Proteomes" id="UP000006094"/>
    </source>
</evidence>
<reference evidence="2 3" key="1">
    <citation type="journal article" date="2012" name="PLoS ONE">
        <title>The purine-utilizing bacterium Clostridium acidurici 9a: a genome-guided metabolic reconsideration.</title>
        <authorList>
            <person name="Hartwich K."/>
            <person name="Poehlein A."/>
            <person name="Daniel R."/>
        </authorList>
    </citation>
    <scope>NUCLEOTIDE SEQUENCE [LARGE SCALE GENOMIC DNA]</scope>
    <source>
        <strain evidence="3">ATCC 7906 / DSM 604 / BCRC 14475 / CIP 104303 / KCTC 5404 / NCIMB 10678 / 9a</strain>
    </source>
</reference>
<organism evidence="2 3">
    <name type="scientific">Gottschalkia acidurici (strain ATCC 7906 / DSM 604 / BCRC 14475 / CIP 104303 / KCTC 5404 / NCIMB 10678 / 9a)</name>
    <name type="common">Clostridium acidurici</name>
    <dbReference type="NCBI Taxonomy" id="1128398"/>
    <lineage>
        <taxon>Bacteria</taxon>
        <taxon>Bacillati</taxon>
        <taxon>Bacillota</taxon>
        <taxon>Tissierellia</taxon>
        <taxon>Tissierellales</taxon>
        <taxon>Gottschalkiaceae</taxon>
        <taxon>Gottschalkia</taxon>
    </lineage>
</organism>
<feature type="domain" description="AraC effector-binding" evidence="1">
    <location>
        <begin position="1"/>
        <end position="152"/>
    </location>
</feature>
<dbReference type="AlphaFoldDB" id="K0AVH3"/>
<accession>K0AVH3</accession>
<sequence length="152" mass="17434">MNYEVVYLKEKTVSGLKSQTSNSDPNMSKVIGELWQKYFEKGIYESIPNKKNEKSIGLYTNYESGINGTYDIMVCCEISDSSNMVDVVETYIIPDGKYAKFIVNGDVQKAVSEFWNKLWSMDLDRKCSCDFEEYQSGSDMSNTEIHIYISIN</sequence>
<dbReference type="PANTHER" id="PTHR36444">
    <property type="entry name" value="TRANSCRIPTIONAL REGULATOR PROTEIN YOBU-RELATED"/>
    <property type="match status" value="1"/>
</dbReference>
<dbReference type="SMART" id="SM00871">
    <property type="entry name" value="AraC_E_bind"/>
    <property type="match status" value="1"/>
</dbReference>
<dbReference type="Proteomes" id="UP000006094">
    <property type="component" value="Chromosome"/>
</dbReference>
<keyword evidence="3" id="KW-1185">Reference proteome</keyword>
<evidence type="ECO:0000259" key="1">
    <source>
        <dbReference type="SMART" id="SM00871"/>
    </source>
</evidence>
<protein>
    <submittedName>
        <fullName evidence="2">AraC family transcriptional regulator</fullName>
    </submittedName>
</protein>
<gene>
    <name evidence="2" type="ordered locus">Curi_c07700</name>
</gene>
<name>K0AVH3_GOTA9</name>
<dbReference type="HOGENOM" id="CLU_106591_1_0_9"/>
<dbReference type="Pfam" id="PF14526">
    <property type="entry name" value="Cass2"/>
    <property type="match status" value="1"/>
</dbReference>
<dbReference type="InterPro" id="IPR010499">
    <property type="entry name" value="AraC_E-bd"/>
</dbReference>
<proteinExistence type="predicted"/>
<dbReference type="RefSeq" id="WP_014966980.1">
    <property type="nucleotide sequence ID" value="NC_018664.1"/>
</dbReference>
<dbReference type="EMBL" id="CP003326">
    <property type="protein sequence ID" value="AFS77843.1"/>
    <property type="molecule type" value="Genomic_DNA"/>
</dbReference>
<dbReference type="InterPro" id="IPR053182">
    <property type="entry name" value="YobU-like_regulator"/>
</dbReference>
<dbReference type="KEGG" id="cad:Curi_c07700"/>
<dbReference type="Gene3D" id="3.20.80.10">
    <property type="entry name" value="Regulatory factor, effector binding domain"/>
    <property type="match status" value="1"/>
</dbReference>
<dbReference type="STRING" id="1128398.Curi_c07700"/>
<dbReference type="eggNOG" id="COG3708">
    <property type="taxonomic scope" value="Bacteria"/>
</dbReference>
<dbReference type="InterPro" id="IPR029441">
    <property type="entry name" value="Cass2"/>
</dbReference>
<dbReference type="InterPro" id="IPR011256">
    <property type="entry name" value="Reg_factor_effector_dom_sf"/>
</dbReference>
<dbReference type="PANTHER" id="PTHR36444:SF2">
    <property type="entry name" value="TRANSCRIPTIONAL REGULATOR PROTEIN YOBU-RELATED"/>
    <property type="match status" value="1"/>
</dbReference>
<evidence type="ECO:0000313" key="2">
    <source>
        <dbReference type="EMBL" id="AFS77843.1"/>
    </source>
</evidence>
<dbReference type="OrthoDB" id="9801008at2"/>
<dbReference type="SUPFAM" id="SSF55136">
    <property type="entry name" value="Probable bacterial effector-binding domain"/>
    <property type="match status" value="1"/>
</dbReference>